<dbReference type="EMBL" id="JASBWR010000067">
    <property type="protein sequence ID" value="KAJ9100023.1"/>
    <property type="molecule type" value="Genomic_DNA"/>
</dbReference>
<name>A0ACC2VLT3_9TREE</name>
<gene>
    <name evidence="1" type="ORF">QFC19_005841</name>
</gene>
<evidence type="ECO:0000313" key="1">
    <source>
        <dbReference type="EMBL" id="KAJ9100023.1"/>
    </source>
</evidence>
<dbReference type="Proteomes" id="UP001241377">
    <property type="component" value="Unassembled WGS sequence"/>
</dbReference>
<comment type="caution">
    <text evidence="1">The sequence shown here is derived from an EMBL/GenBank/DDBJ whole genome shotgun (WGS) entry which is preliminary data.</text>
</comment>
<proteinExistence type="predicted"/>
<reference evidence="1" key="1">
    <citation type="submission" date="2023-04" db="EMBL/GenBank/DDBJ databases">
        <title>Draft Genome sequencing of Naganishia species isolated from polar environments using Oxford Nanopore Technology.</title>
        <authorList>
            <person name="Leo P."/>
            <person name="Venkateswaran K."/>
        </authorList>
    </citation>
    <scope>NUCLEOTIDE SEQUENCE</scope>
    <source>
        <strain evidence="1">MNA-CCFEE 5261</strain>
    </source>
</reference>
<protein>
    <submittedName>
        <fullName evidence="1">Uncharacterized protein</fullName>
    </submittedName>
</protein>
<keyword evidence="2" id="KW-1185">Reference proteome</keyword>
<organism evidence="1 2">
    <name type="scientific">Naganishia cerealis</name>
    <dbReference type="NCBI Taxonomy" id="610337"/>
    <lineage>
        <taxon>Eukaryota</taxon>
        <taxon>Fungi</taxon>
        <taxon>Dikarya</taxon>
        <taxon>Basidiomycota</taxon>
        <taxon>Agaricomycotina</taxon>
        <taxon>Tremellomycetes</taxon>
        <taxon>Filobasidiales</taxon>
        <taxon>Filobasidiaceae</taxon>
        <taxon>Naganishia</taxon>
    </lineage>
</organism>
<evidence type="ECO:0000313" key="2">
    <source>
        <dbReference type="Proteomes" id="UP001241377"/>
    </source>
</evidence>
<accession>A0ACC2VLT3</accession>
<sequence>MPIFWPLIGPYLVWIFWFDKAPGRGGRTSMWFRKWRAWKHFAGYYPVSIIKEADLPADRPYVFGYHPHGTYFSGCQAIQALMPIPRIGIIGT</sequence>